<comment type="caution">
    <text evidence="1">The sequence shown here is derived from an EMBL/GenBank/DDBJ whole genome shotgun (WGS) entry which is preliminary data.</text>
</comment>
<sequence>MFSTRTFKRYPFRNNVQQFCKNLPSVETTKKKTKDIKNIEVVPQASIHANHAITESKSSKHGKPGEAGGFVLNDVCHSNLPCSHQCGGL</sequence>
<keyword evidence="2" id="KW-1185">Reference proteome</keyword>
<accession>A0A5N5P1G6</accession>
<proteinExistence type="predicted"/>
<dbReference type="EMBL" id="VDCV01000001">
    <property type="protein sequence ID" value="KAB5572948.1"/>
    <property type="molecule type" value="Genomic_DNA"/>
</dbReference>
<gene>
    <name evidence="1" type="ORF">DKX38_000142</name>
</gene>
<organism evidence="1 2">
    <name type="scientific">Salix brachista</name>
    <dbReference type="NCBI Taxonomy" id="2182728"/>
    <lineage>
        <taxon>Eukaryota</taxon>
        <taxon>Viridiplantae</taxon>
        <taxon>Streptophyta</taxon>
        <taxon>Embryophyta</taxon>
        <taxon>Tracheophyta</taxon>
        <taxon>Spermatophyta</taxon>
        <taxon>Magnoliopsida</taxon>
        <taxon>eudicotyledons</taxon>
        <taxon>Gunneridae</taxon>
        <taxon>Pentapetalae</taxon>
        <taxon>rosids</taxon>
        <taxon>fabids</taxon>
        <taxon>Malpighiales</taxon>
        <taxon>Salicaceae</taxon>
        <taxon>Saliceae</taxon>
        <taxon>Salix</taxon>
    </lineage>
</organism>
<protein>
    <submittedName>
        <fullName evidence="1">Uncharacterized protein</fullName>
    </submittedName>
</protein>
<evidence type="ECO:0000313" key="2">
    <source>
        <dbReference type="Proteomes" id="UP000326939"/>
    </source>
</evidence>
<dbReference type="Proteomes" id="UP000326939">
    <property type="component" value="Chromosome 1"/>
</dbReference>
<name>A0A5N5P1G6_9ROSI</name>
<dbReference type="AlphaFoldDB" id="A0A5N5P1G6"/>
<evidence type="ECO:0000313" key="1">
    <source>
        <dbReference type="EMBL" id="KAB5572948.1"/>
    </source>
</evidence>
<reference evidence="2" key="1">
    <citation type="journal article" date="2019" name="Gigascience">
        <title>De novo genome assembly of the endangered Acer yangbiense, a plant species with extremely small populations endemic to Yunnan Province, China.</title>
        <authorList>
            <person name="Yang J."/>
            <person name="Wariss H.M."/>
            <person name="Tao L."/>
            <person name="Zhang R."/>
            <person name="Yun Q."/>
            <person name="Hollingsworth P."/>
            <person name="Dao Z."/>
            <person name="Luo G."/>
            <person name="Guo H."/>
            <person name="Ma Y."/>
            <person name="Sun W."/>
        </authorList>
    </citation>
    <scope>NUCLEOTIDE SEQUENCE [LARGE SCALE GENOMIC DNA]</scope>
    <source>
        <strain evidence="2">cv. br00</strain>
    </source>
</reference>